<dbReference type="PANTHER" id="PTHR13194:SF19">
    <property type="entry name" value="NAD(P)-BINDING ROSSMANN-FOLD SUPERFAMILY PROTEIN"/>
    <property type="match status" value="1"/>
</dbReference>
<reference evidence="4 5" key="1">
    <citation type="submission" date="2023-01" db="EMBL/GenBank/DDBJ databases">
        <title>Analysis of 21 Apiospora genomes using comparative genomics revels a genus with tremendous synthesis potential of carbohydrate active enzymes and secondary metabolites.</title>
        <authorList>
            <person name="Sorensen T."/>
        </authorList>
    </citation>
    <scope>NUCLEOTIDE SEQUENCE [LARGE SCALE GENOMIC DNA]</scope>
    <source>
        <strain evidence="4 5">CBS 24483</strain>
    </source>
</reference>
<dbReference type="RefSeq" id="XP_066694819.1">
    <property type="nucleotide sequence ID" value="XM_066848123.1"/>
</dbReference>
<dbReference type="InterPro" id="IPR008979">
    <property type="entry name" value="Galactose-bd-like_sf"/>
</dbReference>
<comment type="caution">
    <text evidence="4">The sequence shown here is derived from an EMBL/GenBank/DDBJ whole genome shotgun (WGS) entry which is preliminary data.</text>
</comment>
<gene>
    <name evidence="4" type="ORF">PG986_011901</name>
</gene>
<evidence type="ECO:0000256" key="1">
    <source>
        <dbReference type="ARBA" id="ARBA00007884"/>
    </source>
</evidence>
<comment type="similarity">
    <text evidence="1">Belongs to the CIA30 family.</text>
</comment>
<feature type="domain" description="NADH:ubiquinone oxidoreductase intermediate-associated protein 30" evidence="3">
    <location>
        <begin position="18"/>
        <end position="189"/>
    </location>
</feature>
<keyword evidence="5" id="KW-1185">Reference proteome</keyword>
<proteinExistence type="inferred from homology"/>
<evidence type="ECO:0000313" key="5">
    <source>
        <dbReference type="Proteomes" id="UP001391051"/>
    </source>
</evidence>
<dbReference type="Pfam" id="PF08547">
    <property type="entry name" value="CIA30"/>
    <property type="match status" value="1"/>
</dbReference>
<dbReference type="PANTHER" id="PTHR13194">
    <property type="entry name" value="COMPLEX I INTERMEDIATE-ASSOCIATED PROTEIN 30"/>
    <property type="match status" value="1"/>
</dbReference>
<protein>
    <recommendedName>
        <fullName evidence="3">NADH:ubiquinone oxidoreductase intermediate-associated protein 30 domain-containing protein</fullName>
    </recommendedName>
</protein>
<dbReference type="GeneID" id="92081185"/>
<dbReference type="EMBL" id="JAQQWE010000008">
    <property type="protein sequence ID" value="KAK7942788.1"/>
    <property type="molecule type" value="Genomic_DNA"/>
</dbReference>
<organism evidence="4 5">
    <name type="scientific">Apiospora aurea</name>
    <dbReference type="NCBI Taxonomy" id="335848"/>
    <lineage>
        <taxon>Eukaryota</taxon>
        <taxon>Fungi</taxon>
        <taxon>Dikarya</taxon>
        <taxon>Ascomycota</taxon>
        <taxon>Pezizomycotina</taxon>
        <taxon>Sordariomycetes</taxon>
        <taxon>Xylariomycetidae</taxon>
        <taxon>Amphisphaeriales</taxon>
        <taxon>Apiosporaceae</taxon>
        <taxon>Apiospora</taxon>
    </lineage>
</organism>
<dbReference type="InterPro" id="IPR039131">
    <property type="entry name" value="NDUFAF1"/>
</dbReference>
<evidence type="ECO:0000256" key="2">
    <source>
        <dbReference type="SAM" id="MobiDB-lite"/>
    </source>
</evidence>
<dbReference type="Gene3D" id="2.60.120.430">
    <property type="entry name" value="Galactose-binding lectin"/>
    <property type="match status" value="1"/>
</dbReference>
<dbReference type="SUPFAM" id="SSF49785">
    <property type="entry name" value="Galactose-binding domain-like"/>
    <property type="match status" value="1"/>
</dbReference>
<dbReference type="Proteomes" id="UP001391051">
    <property type="component" value="Unassembled WGS sequence"/>
</dbReference>
<name>A0ABR1PYH6_9PEZI</name>
<feature type="region of interest" description="Disordered" evidence="2">
    <location>
        <begin position="202"/>
        <end position="230"/>
    </location>
</feature>
<evidence type="ECO:0000259" key="3">
    <source>
        <dbReference type="Pfam" id="PF08547"/>
    </source>
</evidence>
<evidence type="ECO:0000313" key="4">
    <source>
        <dbReference type="EMBL" id="KAK7942788.1"/>
    </source>
</evidence>
<dbReference type="InterPro" id="IPR013857">
    <property type="entry name" value="NADH-UbQ_OxRdtase-assoc_prot30"/>
</dbReference>
<accession>A0ABR1PYH6</accession>
<sequence>MTTDENCLFLFGGDAPWSAEAWTASDDRVRGGKSQSYLDCPAGAGKAVFRGTLDITALGGAGFASQRSVDRAQHPSWDVSAYDGLRLKVLKAGGDGKKYTLTLKDEVLPKRPDDREQSTVSWEYDFISPKGDGDEEDRELYVPWSEFKPTYRGKPKPDAPKLDLANVRRISLMMRSFFGKQEGAFRLEVAYVAAVRDTPANAARPASVVSSSSSAGYPEKGSGDGGRTEPKSWLTWMCGLFK</sequence>